<dbReference type="InterPro" id="IPR058624">
    <property type="entry name" value="MdtA-like_HH"/>
</dbReference>
<organism evidence="11 12">
    <name type="scientific">Rhodoferax koreensis</name>
    <dbReference type="NCBI Taxonomy" id="1842727"/>
    <lineage>
        <taxon>Bacteria</taxon>
        <taxon>Pseudomonadati</taxon>
        <taxon>Pseudomonadota</taxon>
        <taxon>Betaproteobacteria</taxon>
        <taxon>Burkholderiales</taxon>
        <taxon>Comamonadaceae</taxon>
        <taxon>Rhodoferax</taxon>
    </lineage>
</organism>
<evidence type="ECO:0000256" key="1">
    <source>
        <dbReference type="ARBA" id="ARBA00004236"/>
    </source>
</evidence>
<dbReference type="Gene3D" id="2.40.30.170">
    <property type="match status" value="1"/>
</dbReference>
<dbReference type="NCBIfam" id="NF008589">
    <property type="entry name" value="PRK11556.1"/>
    <property type="match status" value="1"/>
</dbReference>
<evidence type="ECO:0000259" key="9">
    <source>
        <dbReference type="Pfam" id="PF25944"/>
    </source>
</evidence>
<dbReference type="SUPFAM" id="SSF111369">
    <property type="entry name" value="HlyD-like secretion proteins"/>
    <property type="match status" value="1"/>
</dbReference>
<feature type="domain" description="Multidrug resistance protein MdtA-like barrel-sandwich hybrid" evidence="8">
    <location>
        <begin position="92"/>
        <end position="234"/>
    </location>
</feature>
<dbReference type="Pfam" id="PF25876">
    <property type="entry name" value="HH_MFP_RND"/>
    <property type="match status" value="1"/>
</dbReference>
<evidence type="ECO:0000259" key="7">
    <source>
        <dbReference type="Pfam" id="PF25876"/>
    </source>
</evidence>
<evidence type="ECO:0000259" key="10">
    <source>
        <dbReference type="Pfam" id="PF25989"/>
    </source>
</evidence>
<evidence type="ECO:0000256" key="5">
    <source>
        <dbReference type="ARBA" id="ARBA00023136"/>
    </source>
</evidence>
<sequence length="483" mass="50814">MNTKLKNRRPALALALCAVALLVAGGLWWRHGRPQAGDTAGPGAPASAPAGGTGGGRRFAGANRTQPVTVAPVRKQDVRVLVSAIGTITAQNTALVRTKADGELKAIHFKEGQMVKAGQLLAEIDPRSYQVALGQAQGQLARDQAQLVNARLDLQRYKDLLAKDSIASQQVDTQAALARQLEGTVQADQSAVDSAKLQLSYTRVTAPISGRLGLKQADLGNVVHASDTTGIVSITQVQPIALVFAVPEFNLPQINRKLQAGQPMAVEAWDREQKTRLAVGKVATIDNSIDTSTGTIKLKAEFANADGSLYPNQFANVRLQLDTLVGALTVPTAAVQRGAQGTFVYVLQDDGSVALRVVKLGATDGDATSVQGNLSEGDKVVTDGADRLRDGAKVEVITPAARGPAAAGSDPAPHRRRPASADAAAATPAGVASEAAAERPRWMDRLPPEVQAKVQAMSPEERQAFVQKLRERRQQQPQGGGTP</sequence>
<feature type="domain" description="Multidrug resistance protein MdtA-like beta-barrel" evidence="9">
    <location>
        <begin position="239"/>
        <end position="323"/>
    </location>
</feature>
<gene>
    <name evidence="11" type="ORF">RD110_06445</name>
</gene>
<evidence type="ECO:0000259" key="8">
    <source>
        <dbReference type="Pfam" id="PF25917"/>
    </source>
</evidence>
<dbReference type="PANTHER" id="PTHR30469">
    <property type="entry name" value="MULTIDRUG RESISTANCE PROTEIN MDTA"/>
    <property type="match status" value="1"/>
</dbReference>
<feature type="region of interest" description="Disordered" evidence="6">
    <location>
        <begin position="398"/>
        <end position="449"/>
    </location>
</feature>
<dbReference type="STRING" id="1842727.RD110_06445"/>
<feature type="compositionally biased region" description="Low complexity" evidence="6">
    <location>
        <begin position="420"/>
        <end position="435"/>
    </location>
</feature>
<name>A0A1P8JT02_9BURK</name>
<feature type="compositionally biased region" description="Low complexity" evidence="6">
    <location>
        <begin position="36"/>
        <end position="50"/>
    </location>
</feature>
<dbReference type="NCBIfam" id="TIGR01730">
    <property type="entry name" value="RND_mfp"/>
    <property type="match status" value="1"/>
</dbReference>
<keyword evidence="5" id="KW-0472">Membrane</keyword>
<dbReference type="InterPro" id="IPR058625">
    <property type="entry name" value="MdtA-like_BSH"/>
</dbReference>
<protein>
    <submittedName>
        <fullName evidence="11">Multidrug transporter subunit MdtA</fullName>
    </submittedName>
</protein>
<evidence type="ECO:0000256" key="3">
    <source>
        <dbReference type="ARBA" id="ARBA00022475"/>
    </source>
</evidence>
<evidence type="ECO:0000256" key="4">
    <source>
        <dbReference type="ARBA" id="ARBA00022519"/>
    </source>
</evidence>
<dbReference type="Gene3D" id="1.10.287.470">
    <property type="entry name" value="Helix hairpin bin"/>
    <property type="match status" value="1"/>
</dbReference>
<dbReference type="InterPro" id="IPR006143">
    <property type="entry name" value="RND_pump_MFP"/>
</dbReference>
<dbReference type="AlphaFoldDB" id="A0A1P8JT02"/>
<dbReference type="GO" id="GO:1990281">
    <property type="term" value="C:efflux pump complex"/>
    <property type="evidence" value="ECO:0007669"/>
    <property type="project" value="TreeGrafter"/>
</dbReference>
<evidence type="ECO:0000313" key="11">
    <source>
        <dbReference type="EMBL" id="APW36877.1"/>
    </source>
</evidence>
<dbReference type="Pfam" id="PF25989">
    <property type="entry name" value="YknX_C"/>
    <property type="match status" value="1"/>
</dbReference>
<comment type="subcellular location">
    <subcellularLocation>
        <location evidence="1">Cell membrane</location>
    </subcellularLocation>
</comment>
<dbReference type="Pfam" id="PF25944">
    <property type="entry name" value="Beta-barrel_RND"/>
    <property type="match status" value="1"/>
</dbReference>
<evidence type="ECO:0000256" key="6">
    <source>
        <dbReference type="SAM" id="MobiDB-lite"/>
    </source>
</evidence>
<dbReference type="Proteomes" id="UP000186609">
    <property type="component" value="Chromosome"/>
</dbReference>
<dbReference type="KEGG" id="rhy:RD110_06445"/>
<reference evidence="11 12" key="1">
    <citation type="submission" date="2017-01" db="EMBL/GenBank/DDBJ databases">
        <authorList>
            <person name="Mah S.A."/>
            <person name="Swanson W.J."/>
            <person name="Moy G.W."/>
            <person name="Vacquier V.D."/>
        </authorList>
    </citation>
    <scope>NUCLEOTIDE SEQUENCE [LARGE SCALE GENOMIC DNA]</scope>
    <source>
        <strain evidence="11 12">DCY110</strain>
    </source>
</reference>
<feature type="domain" description="Multidrug resistance protein MdtA-like alpha-helical hairpin" evidence="7">
    <location>
        <begin position="133"/>
        <end position="202"/>
    </location>
</feature>
<dbReference type="EMBL" id="CP019236">
    <property type="protein sequence ID" value="APW36877.1"/>
    <property type="molecule type" value="Genomic_DNA"/>
</dbReference>
<feature type="region of interest" description="Disordered" evidence="6">
    <location>
        <begin position="36"/>
        <end position="65"/>
    </location>
</feature>
<dbReference type="GO" id="GO:0015562">
    <property type="term" value="F:efflux transmembrane transporter activity"/>
    <property type="evidence" value="ECO:0007669"/>
    <property type="project" value="TreeGrafter"/>
</dbReference>
<dbReference type="Gene3D" id="2.40.50.100">
    <property type="match status" value="1"/>
</dbReference>
<dbReference type="RefSeq" id="WP_076197778.1">
    <property type="nucleotide sequence ID" value="NZ_CP019236.1"/>
</dbReference>
<dbReference type="OrthoDB" id="9783047at2"/>
<comment type="similarity">
    <text evidence="2">Belongs to the membrane fusion protein (MFP) (TC 8.A.1) family.</text>
</comment>
<feature type="compositionally biased region" description="Basic and acidic residues" evidence="6">
    <location>
        <begin position="436"/>
        <end position="447"/>
    </location>
</feature>
<keyword evidence="4" id="KW-0997">Cell inner membrane</keyword>
<evidence type="ECO:0000256" key="2">
    <source>
        <dbReference type="ARBA" id="ARBA00009477"/>
    </source>
</evidence>
<feature type="domain" description="YknX-like C-terminal permuted SH3-like" evidence="10">
    <location>
        <begin position="327"/>
        <end position="396"/>
    </location>
</feature>
<dbReference type="Gene3D" id="2.40.420.20">
    <property type="match status" value="1"/>
</dbReference>
<evidence type="ECO:0000313" key="12">
    <source>
        <dbReference type="Proteomes" id="UP000186609"/>
    </source>
</evidence>
<dbReference type="InterPro" id="IPR058626">
    <property type="entry name" value="MdtA-like_b-barrel"/>
</dbReference>
<keyword evidence="3" id="KW-1003">Cell membrane</keyword>
<proteinExistence type="inferred from homology"/>
<dbReference type="InterPro" id="IPR058637">
    <property type="entry name" value="YknX-like_C"/>
</dbReference>
<dbReference type="Pfam" id="PF25917">
    <property type="entry name" value="BSH_RND"/>
    <property type="match status" value="1"/>
</dbReference>
<keyword evidence="12" id="KW-1185">Reference proteome</keyword>
<dbReference type="PANTHER" id="PTHR30469:SF12">
    <property type="entry name" value="MULTIDRUG RESISTANCE PROTEIN MDTA"/>
    <property type="match status" value="1"/>
</dbReference>
<accession>A0A1P8JT02</accession>